<dbReference type="SUPFAM" id="SSF81778">
    <property type="entry name" value="Crustacean CHH/MIH/GIH neurohormone"/>
    <property type="match status" value="1"/>
</dbReference>
<dbReference type="WBParaSite" id="MBELARI_LOCUS10608">
    <property type="protein sequence ID" value="MBELARI_LOCUS10608"/>
    <property type="gene ID" value="MBELARI_LOCUS10608"/>
</dbReference>
<evidence type="ECO:0000256" key="2">
    <source>
        <dbReference type="PIRSR" id="PIRSR631098-51"/>
    </source>
</evidence>
<organism evidence="4 5">
    <name type="scientific">Mesorhabditis belari</name>
    <dbReference type="NCBI Taxonomy" id="2138241"/>
    <lineage>
        <taxon>Eukaryota</taxon>
        <taxon>Metazoa</taxon>
        <taxon>Ecdysozoa</taxon>
        <taxon>Nematoda</taxon>
        <taxon>Chromadorea</taxon>
        <taxon>Rhabditida</taxon>
        <taxon>Rhabditina</taxon>
        <taxon>Rhabditomorpha</taxon>
        <taxon>Rhabditoidea</taxon>
        <taxon>Rhabditidae</taxon>
        <taxon>Mesorhabditinae</taxon>
        <taxon>Mesorhabditis</taxon>
    </lineage>
</organism>
<dbReference type="InterPro" id="IPR031098">
    <property type="entry name" value="Crust_neurohorm"/>
</dbReference>
<accession>A0AAF3E9K8</accession>
<dbReference type="PANTHER" id="PTHR35981">
    <property type="entry name" value="ION TRANSPORT PEPTIDE, ISOFORM C"/>
    <property type="match status" value="1"/>
</dbReference>
<keyword evidence="2" id="KW-1015">Disulfide bond</keyword>
<keyword evidence="3" id="KW-0472">Membrane</keyword>
<evidence type="ECO:0000256" key="3">
    <source>
        <dbReference type="SAM" id="Phobius"/>
    </source>
</evidence>
<dbReference type="GO" id="GO:0007623">
    <property type="term" value="P:circadian rhythm"/>
    <property type="evidence" value="ECO:0007669"/>
    <property type="project" value="TreeGrafter"/>
</dbReference>
<keyword evidence="3" id="KW-0812">Transmembrane</keyword>
<protein>
    <submittedName>
        <fullName evidence="5">Uncharacterized protein</fullName>
    </submittedName>
</protein>
<reference evidence="5" key="1">
    <citation type="submission" date="2024-02" db="UniProtKB">
        <authorList>
            <consortium name="WormBaseParasite"/>
        </authorList>
    </citation>
    <scope>IDENTIFICATION</scope>
</reference>
<dbReference type="PANTHER" id="PTHR35981:SF2">
    <property type="entry name" value="ION TRANSPORT PEPTIDE, ISOFORM C"/>
    <property type="match status" value="1"/>
</dbReference>
<dbReference type="InterPro" id="IPR035957">
    <property type="entry name" value="Crust_neurohorm_sf"/>
</dbReference>
<feature type="disulfide bond" evidence="2">
    <location>
        <begin position="92"/>
        <end position="110"/>
    </location>
</feature>
<feature type="disulfide bond" evidence="2">
    <location>
        <begin position="76"/>
        <end position="114"/>
    </location>
</feature>
<feature type="disulfide bond" evidence="2">
    <location>
        <begin position="95"/>
        <end position="123"/>
    </location>
</feature>
<evidence type="ECO:0000313" key="5">
    <source>
        <dbReference type="WBParaSite" id="MBELARI_LOCUS10608"/>
    </source>
</evidence>
<dbReference type="Pfam" id="PF01147">
    <property type="entry name" value="Crust_neurohorm"/>
    <property type="match status" value="1"/>
</dbReference>
<feature type="transmembrane region" description="Helical" evidence="3">
    <location>
        <begin position="47"/>
        <end position="64"/>
    </location>
</feature>
<evidence type="ECO:0000256" key="1">
    <source>
        <dbReference type="ARBA" id="ARBA00005447"/>
    </source>
</evidence>
<proteinExistence type="inferred from homology"/>
<comment type="similarity">
    <text evidence="1">Belongs to the arthropod CHH/MIH/GIH/VIH hormone family.</text>
</comment>
<keyword evidence="3" id="KW-1133">Transmembrane helix</keyword>
<keyword evidence="4" id="KW-1185">Reference proteome</keyword>
<evidence type="ECO:0000313" key="4">
    <source>
        <dbReference type="Proteomes" id="UP000887575"/>
    </source>
</evidence>
<sequence length="150" mass="17001">MEAEQRLQGGECSTTSFTTQSTHQFQHIRTTNQQSQISSNRDISKKCFALFLMIVCLMCLISPIEAARERRPKSGCSKLRNPIVAELLEKVCLMCHEMYSHDKPNLHAHCRKSCFRNPVFEECAKQFGSQQPLSGLPFDRQTLSFSGASL</sequence>
<dbReference type="AlphaFoldDB" id="A0AAF3E9K8"/>
<name>A0AAF3E9K8_9BILA</name>
<dbReference type="Gene3D" id="1.10.2010.10">
    <property type="entry name" value="Crustacean CHH/MIH/GIH neurohormone"/>
    <property type="match status" value="1"/>
</dbReference>
<dbReference type="Proteomes" id="UP000887575">
    <property type="component" value="Unassembled WGS sequence"/>
</dbReference>